<dbReference type="PROSITE" id="PS50885">
    <property type="entry name" value="HAMP"/>
    <property type="match status" value="1"/>
</dbReference>
<keyword evidence="4" id="KW-1133">Transmembrane helix</keyword>
<dbReference type="InterPro" id="IPR024478">
    <property type="entry name" value="HlyB_4HB_MCP"/>
</dbReference>
<keyword evidence="4" id="KW-0812">Transmembrane</keyword>
<gene>
    <name evidence="7" type="primary">mcp40H-19_1</name>
    <name evidence="7" type="ORF">GURASL_32850</name>
</gene>
<dbReference type="PANTHER" id="PTHR32089:SF112">
    <property type="entry name" value="LYSOZYME-LIKE PROTEIN-RELATED"/>
    <property type="match status" value="1"/>
</dbReference>
<dbReference type="EMBL" id="AP027151">
    <property type="protein sequence ID" value="BDV44362.1"/>
    <property type="molecule type" value="Genomic_DNA"/>
</dbReference>
<dbReference type="InterPro" id="IPR004089">
    <property type="entry name" value="MCPsignal_dom"/>
</dbReference>
<protein>
    <submittedName>
        <fullName evidence="7">Methyl-accepting chemotaxis protein</fullName>
    </submittedName>
</protein>
<dbReference type="PROSITE" id="PS50111">
    <property type="entry name" value="CHEMOTAXIS_TRANSDUC_2"/>
    <property type="match status" value="1"/>
</dbReference>
<keyword evidence="1 3" id="KW-0807">Transducer</keyword>
<accession>A0ABN6VY16</accession>
<sequence length="544" mass="57761">MKWLNDLHLRSKLVAGFVLVALIAGIVGIIGISRIGVMEQAGIDMYEHNTEPLGTFGNIAIAFQKARVNIRGMILDDNPARAQANATSIAKLYKEIDTNLAVFGKTIETEQGKKELEALRTLLANYQPVREQIINATLEGDRETALTVMRSEGLGFEKNIDTSIKKMFDMKIATGKARSEQNSAVAQSAKIQMTVFAGIGFVLAVLLGFFIAHQLTAPLKQVVGLAKAIADGDLTSHLDMERGDETGQLAAAMNTMAERLNRLIAGVAENSTQVAAAAGQLTANAEQMATGAEEVAAQTGTVATASEEMAATSTEIALNCTSAAQEAKNASDTATQGSAVIRETVHEMSLIAERVRETAKTVESLGARSDQIGEIIGTIEDIADQTNLLALNAAIEAARAGEQGRGFAVVADEVRALAERTTKATKEIGAMIKAIQQETKGAVVSMEQGVREVERGTAEATQSGEALHEILDKISSVTLQVNQIATAAEQQTATTSEISNNIQQITTVVQDTARGAQETAAASRQLSQLSDELQRLIGQFRLAS</sequence>
<dbReference type="RefSeq" id="WP_282000466.1">
    <property type="nucleotide sequence ID" value="NZ_AP027151.1"/>
</dbReference>
<dbReference type="CDD" id="cd06225">
    <property type="entry name" value="HAMP"/>
    <property type="match status" value="1"/>
</dbReference>
<dbReference type="Proteomes" id="UP001317705">
    <property type="component" value="Chromosome"/>
</dbReference>
<proteinExistence type="inferred from homology"/>
<dbReference type="InterPro" id="IPR004090">
    <property type="entry name" value="Chemotax_Me-accpt_rcpt"/>
</dbReference>
<feature type="domain" description="Methyl-accepting transducer" evidence="5">
    <location>
        <begin position="270"/>
        <end position="506"/>
    </location>
</feature>
<evidence type="ECO:0000259" key="6">
    <source>
        <dbReference type="PROSITE" id="PS50885"/>
    </source>
</evidence>
<dbReference type="InterPro" id="IPR003660">
    <property type="entry name" value="HAMP_dom"/>
</dbReference>
<dbReference type="Gene3D" id="1.10.287.950">
    <property type="entry name" value="Methyl-accepting chemotaxis protein"/>
    <property type="match status" value="1"/>
</dbReference>
<dbReference type="SUPFAM" id="SSF58104">
    <property type="entry name" value="Methyl-accepting chemotaxis protein (MCP) signaling domain"/>
    <property type="match status" value="1"/>
</dbReference>
<keyword evidence="4" id="KW-0472">Membrane</keyword>
<feature type="domain" description="HAMP" evidence="6">
    <location>
        <begin position="213"/>
        <end position="265"/>
    </location>
</feature>
<dbReference type="Pfam" id="PF00672">
    <property type="entry name" value="HAMP"/>
    <property type="match status" value="1"/>
</dbReference>
<dbReference type="PRINTS" id="PR00260">
    <property type="entry name" value="CHEMTRNSDUCR"/>
</dbReference>
<reference evidence="7 8" key="1">
    <citation type="submission" date="2022-12" db="EMBL/GenBank/DDBJ databases">
        <title>Polyphasic characterization of Geotalea uranireducens NIT-SL11 newly isolated from a complex of sewage sludge and microbially reduced graphene oxide.</title>
        <authorList>
            <person name="Xie L."/>
            <person name="Yoshida N."/>
            <person name="Meng L."/>
        </authorList>
    </citation>
    <scope>NUCLEOTIDE SEQUENCE [LARGE SCALE GENOMIC DNA]</scope>
    <source>
        <strain evidence="7 8">NIT-SL11</strain>
    </source>
</reference>
<dbReference type="SMART" id="SM00283">
    <property type="entry name" value="MA"/>
    <property type="match status" value="1"/>
</dbReference>
<dbReference type="SMART" id="SM00304">
    <property type="entry name" value="HAMP"/>
    <property type="match status" value="2"/>
</dbReference>
<evidence type="ECO:0000256" key="4">
    <source>
        <dbReference type="SAM" id="Phobius"/>
    </source>
</evidence>
<organism evidence="7 8">
    <name type="scientific">Geotalea uraniireducens</name>
    <dbReference type="NCBI Taxonomy" id="351604"/>
    <lineage>
        <taxon>Bacteria</taxon>
        <taxon>Pseudomonadati</taxon>
        <taxon>Thermodesulfobacteriota</taxon>
        <taxon>Desulfuromonadia</taxon>
        <taxon>Geobacterales</taxon>
        <taxon>Geobacteraceae</taxon>
        <taxon>Geotalea</taxon>
    </lineage>
</organism>
<evidence type="ECO:0000313" key="8">
    <source>
        <dbReference type="Proteomes" id="UP001317705"/>
    </source>
</evidence>
<feature type="transmembrane region" description="Helical" evidence="4">
    <location>
        <begin position="13"/>
        <end position="32"/>
    </location>
</feature>
<comment type="similarity">
    <text evidence="2">Belongs to the methyl-accepting chemotaxis (MCP) protein family.</text>
</comment>
<evidence type="ECO:0000256" key="2">
    <source>
        <dbReference type="ARBA" id="ARBA00029447"/>
    </source>
</evidence>
<dbReference type="PANTHER" id="PTHR32089">
    <property type="entry name" value="METHYL-ACCEPTING CHEMOTAXIS PROTEIN MCPB"/>
    <property type="match status" value="1"/>
</dbReference>
<dbReference type="Pfam" id="PF12729">
    <property type="entry name" value="4HB_MCP_1"/>
    <property type="match status" value="1"/>
</dbReference>
<name>A0ABN6VY16_9BACT</name>
<evidence type="ECO:0000256" key="1">
    <source>
        <dbReference type="ARBA" id="ARBA00023224"/>
    </source>
</evidence>
<evidence type="ECO:0000259" key="5">
    <source>
        <dbReference type="PROSITE" id="PS50111"/>
    </source>
</evidence>
<evidence type="ECO:0000256" key="3">
    <source>
        <dbReference type="PROSITE-ProRule" id="PRU00284"/>
    </source>
</evidence>
<dbReference type="CDD" id="cd11386">
    <property type="entry name" value="MCP_signal"/>
    <property type="match status" value="1"/>
</dbReference>
<feature type="transmembrane region" description="Helical" evidence="4">
    <location>
        <begin position="193"/>
        <end position="212"/>
    </location>
</feature>
<evidence type="ECO:0000313" key="7">
    <source>
        <dbReference type="EMBL" id="BDV44362.1"/>
    </source>
</evidence>
<dbReference type="Pfam" id="PF00015">
    <property type="entry name" value="MCPsignal"/>
    <property type="match status" value="1"/>
</dbReference>
<keyword evidence="8" id="KW-1185">Reference proteome</keyword>